<name>A0ABU7FQ95_9ACTN</name>
<evidence type="ECO:0000313" key="1">
    <source>
        <dbReference type="EMBL" id="MED7826168.1"/>
    </source>
</evidence>
<sequence>MTGPPVPHIFWPGTCHFDLSQGGGDLVPGSLRREREALSCQEGAGGDVDGVGEGLLADGLTMPFIAARLYASHAKKGYGTAIRPRVGE</sequence>
<dbReference type="RefSeq" id="WP_329510569.1">
    <property type="nucleotide sequence ID" value="NZ_BAAAYZ010000316.1"/>
</dbReference>
<organism evidence="1 2">
    <name type="scientific">Streptomyces chiangmaiensis</name>
    <dbReference type="NCBI Taxonomy" id="766497"/>
    <lineage>
        <taxon>Bacteria</taxon>
        <taxon>Bacillati</taxon>
        <taxon>Actinomycetota</taxon>
        <taxon>Actinomycetes</taxon>
        <taxon>Kitasatosporales</taxon>
        <taxon>Streptomycetaceae</taxon>
        <taxon>Streptomyces</taxon>
    </lineage>
</organism>
<accession>A0ABU7FQ95</accession>
<proteinExistence type="predicted"/>
<keyword evidence="2" id="KW-1185">Reference proteome</keyword>
<evidence type="ECO:0000313" key="2">
    <source>
        <dbReference type="Proteomes" id="UP001333996"/>
    </source>
</evidence>
<comment type="caution">
    <text evidence="1">The sequence shown here is derived from an EMBL/GenBank/DDBJ whole genome shotgun (WGS) entry which is preliminary data.</text>
</comment>
<reference evidence="1" key="1">
    <citation type="submission" date="2024-01" db="EMBL/GenBank/DDBJ databases">
        <title>First draft genome sequence data of TA4-1, the type strain of Gram-positive actinobacterium Streptomyces chiangmaiensis.</title>
        <authorList>
            <person name="Yasawong M."/>
            <person name="Nantapong N."/>
        </authorList>
    </citation>
    <scope>NUCLEOTIDE SEQUENCE</scope>
    <source>
        <strain evidence="1">TA4-1</strain>
    </source>
</reference>
<dbReference type="Proteomes" id="UP001333996">
    <property type="component" value="Unassembled WGS sequence"/>
</dbReference>
<gene>
    <name evidence="1" type="ORF">VXC91_30445</name>
</gene>
<protein>
    <submittedName>
        <fullName evidence="1">Uncharacterized protein</fullName>
    </submittedName>
</protein>
<dbReference type="EMBL" id="JAYWVC010000141">
    <property type="protein sequence ID" value="MED7826168.1"/>
    <property type="molecule type" value="Genomic_DNA"/>
</dbReference>